<dbReference type="InterPro" id="IPR001789">
    <property type="entry name" value="Sig_transdc_resp-reg_receiver"/>
</dbReference>
<keyword evidence="4" id="KW-0238">DNA-binding</keyword>
<keyword evidence="1" id="KW-0597">Phosphoprotein</keyword>
<dbReference type="PANTHER" id="PTHR37299:SF1">
    <property type="entry name" value="STAGE 0 SPORULATION PROTEIN A HOMOLOG"/>
    <property type="match status" value="1"/>
</dbReference>
<dbReference type="RefSeq" id="WP_264135976.1">
    <property type="nucleotide sequence ID" value="NZ_JAOYOD010000001.1"/>
</dbReference>
<dbReference type="SMART" id="SM00448">
    <property type="entry name" value="REC"/>
    <property type="match status" value="1"/>
</dbReference>
<dbReference type="Pfam" id="PF04397">
    <property type="entry name" value="LytTR"/>
    <property type="match status" value="1"/>
</dbReference>
<dbReference type="EMBL" id="JAOYOD010000001">
    <property type="protein sequence ID" value="MCV9385183.1"/>
    <property type="molecule type" value="Genomic_DNA"/>
</dbReference>
<comment type="caution">
    <text evidence="4">The sequence shown here is derived from an EMBL/GenBank/DDBJ whole genome shotgun (WGS) entry which is preliminary data.</text>
</comment>
<name>A0ABT3CPI7_9BACT</name>
<dbReference type="Gene3D" id="2.40.50.1020">
    <property type="entry name" value="LytTr DNA-binding domain"/>
    <property type="match status" value="1"/>
</dbReference>
<dbReference type="CDD" id="cd17536">
    <property type="entry name" value="REC_YesN-like"/>
    <property type="match status" value="1"/>
</dbReference>
<organism evidence="4 5">
    <name type="scientific">Reichenbachiella ulvae</name>
    <dbReference type="NCBI Taxonomy" id="2980104"/>
    <lineage>
        <taxon>Bacteria</taxon>
        <taxon>Pseudomonadati</taxon>
        <taxon>Bacteroidota</taxon>
        <taxon>Cytophagia</taxon>
        <taxon>Cytophagales</taxon>
        <taxon>Reichenbachiellaceae</taxon>
        <taxon>Reichenbachiella</taxon>
    </lineage>
</organism>
<protein>
    <submittedName>
        <fullName evidence="4">LytTR family DNA-binding domain-containing protein</fullName>
    </submittedName>
</protein>
<evidence type="ECO:0000313" key="5">
    <source>
        <dbReference type="Proteomes" id="UP001300692"/>
    </source>
</evidence>
<proteinExistence type="predicted"/>
<evidence type="ECO:0000259" key="3">
    <source>
        <dbReference type="PROSITE" id="PS50930"/>
    </source>
</evidence>
<dbReference type="PANTHER" id="PTHR37299">
    <property type="entry name" value="TRANSCRIPTIONAL REGULATOR-RELATED"/>
    <property type="match status" value="1"/>
</dbReference>
<dbReference type="SUPFAM" id="SSF52172">
    <property type="entry name" value="CheY-like"/>
    <property type="match status" value="1"/>
</dbReference>
<dbReference type="Pfam" id="PF00072">
    <property type="entry name" value="Response_reg"/>
    <property type="match status" value="1"/>
</dbReference>
<gene>
    <name evidence="4" type="ORF">N7U62_00835</name>
</gene>
<dbReference type="Proteomes" id="UP001300692">
    <property type="component" value="Unassembled WGS sequence"/>
</dbReference>
<dbReference type="Gene3D" id="3.40.50.2300">
    <property type="match status" value="1"/>
</dbReference>
<feature type="modified residue" description="4-aspartylphosphate" evidence="1">
    <location>
        <position position="54"/>
    </location>
</feature>
<dbReference type="InterPro" id="IPR011006">
    <property type="entry name" value="CheY-like_superfamily"/>
</dbReference>
<sequence>MKIFILDDEKNARETVKAYLKKSDQDITVIEEASSIEEAIEKLSTFKPDLAFLDINLPDGLSFDLLARLGLDQIDFKIIFISAYDNYAIKAFKFNAIDYILKPVDPQELKLALDRAIQADQSKVQLQNLSEDFSNEAKSLNRLVLKDQHSIQIVNIADIVRCQSENNYTLFNFVDGNQTLITRTLKEYEEMLKGKLFFRPHKSHLINLRHLKKFDKSDGGTIEMTDGSTVPLSRFKKDIFLQVLDQL</sequence>
<evidence type="ECO:0000313" key="4">
    <source>
        <dbReference type="EMBL" id="MCV9385183.1"/>
    </source>
</evidence>
<accession>A0ABT3CPI7</accession>
<evidence type="ECO:0000259" key="2">
    <source>
        <dbReference type="PROSITE" id="PS50110"/>
    </source>
</evidence>
<dbReference type="InterPro" id="IPR007492">
    <property type="entry name" value="LytTR_DNA-bd_dom"/>
</dbReference>
<keyword evidence="5" id="KW-1185">Reference proteome</keyword>
<evidence type="ECO:0000256" key="1">
    <source>
        <dbReference type="PROSITE-ProRule" id="PRU00169"/>
    </source>
</evidence>
<dbReference type="PROSITE" id="PS50930">
    <property type="entry name" value="HTH_LYTTR"/>
    <property type="match status" value="1"/>
</dbReference>
<feature type="domain" description="HTH LytTR-type" evidence="3">
    <location>
        <begin position="143"/>
        <end position="234"/>
    </location>
</feature>
<dbReference type="GO" id="GO:0003677">
    <property type="term" value="F:DNA binding"/>
    <property type="evidence" value="ECO:0007669"/>
    <property type="project" value="UniProtKB-KW"/>
</dbReference>
<reference evidence="4 5" key="1">
    <citation type="submission" date="2022-10" db="EMBL/GenBank/DDBJ databases">
        <title>Comparative genomics and taxonomic characterization of three novel marine species of genus Reichenbachiella exhibiting antioxidant and polysaccharide degradation activities.</title>
        <authorList>
            <person name="Muhammad N."/>
            <person name="Lee Y.-J."/>
            <person name="Ko J."/>
            <person name="Kim S.-G."/>
        </authorList>
    </citation>
    <scope>NUCLEOTIDE SEQUENCE [LARGE SCALE GENOMIC DNA]</scope>
    <source>
        <strain evidence="4 5">ABR2-5</strain>
    </source>
</reference>
<dbReference type="InterPro" id="IPR046947">
    <property type="entry name" value="LytR-like"/>
</dbReference>
<feature type="domain" description="Response regulatory" evidence="2">
    <location>
        <begin position="2"/>
        <end position="117"/>
    </location>
</feature>
<dbReference type="PROSITE" id="PS50110">
    <property type="entry name" value="RESPONSE_REGULATORY"/>
    <property type="match status" value="1"/>
</dbReference>
<dbReference type="SMART" id="SM00850">
    <property type="entry name" value="LytTR"/>
    <property type="match status" value="1"/>
</dbReference>